<proteinExistence type="predicted"/>
<dbReference type="RefSeq" id="WP_210968870.1">
    <property type="nucleotide sequence ID" value="NZ_JAGPXE010000002.1"/>
</dbReference>
<dbReference type="Gene3D" id="2.40.33.20">
    <property type="entry name" value="PK beta-barrel domain-like"/>
    <property type="match status" value="1"/>
</dbReference>
<comment type="caution">
    <text evidence="2">The sequence shown here is derived from an EMBL/GenBank/DDBJ whole genome shotgun (WGS) entry which is preliminary data.</text>
</comment>
<dbReference type="EMBL" id="JAGPXE010000002">
    <property type="protein sequence ID" value="MBQ0923409.1"/>
    <property type="molecule type" value="Genomic_DNA"/>
</dbReference>
<evidence type="ECO:0000313" key="3">
    <source>
        <dbReference type="Proteomes" id="UP000674084"/>
    </source>
</evidence>
<evidence type="ECO:0000313" key="2">
    <source>
        <dbReference type="EMBL" id="MBQ0923409.1"/>
    </source>
</evidence>
<dbReference type="PROSITE" id="PS51340">
    <property type="entry name" value="MOSC"/>
    <property type="match status" value="1"/>
</dbReference>
<accession>A0ABS5DAS8</accession>
<dbReference type="SUPFAM" id="SSF50800">
    <property type="entry name" value="PK beta-barrel domain-like"/>
    <property type="match status" value="1"/>
</dbReference>
<protein>
    <recommendedName>
        <fullName evidence="1">MOSC domain-containing protein</fullName>
    </recommendedName>
</protein>
<organism evidence="2 3">
    <name type="scientific">Saccharopolyspora endophytica</name>
    <dbReference type="NCBI Taxonomy" id="543886"/>
    <lineage>
        <taxon>Bacteria</taxon>
        <taxon>Bacillati</taxon>
        <taxon>Actinomycetota</taxon>
        <taxon>Actinomycetes</taxon>
        <taxon>Pseudonocardiales</taxon>
        <taxon>Pseudonocardiaceae</taxon>
        <taxon>Saccharopolyspora</taxon>
    </lineage>
</organism>
<dbReference type="InterPro" id="IPR011037">
    <property type="entry name" value="Pyrv_Knase-like_insert_dom_sf"/>
</dbReference>
<keyword evidence="3" id="KW-1185">Reference proteome</keyword>
<sequence>MSRSSCGRRKPGAYLRVIEPGDVRPGDSVEVAHRPDHRATVALAFRALTLEPALLQSIPRSVREALG</sequence>
<evidence type="ECO:0000259" key="1">
    <source>
        <dbReference type="PROSITE" id="PS51340"/>
    </source>
</evidence>
<reference evidence="2 3" key="1">
    <citation type="submission" date="2021-04" db="EMBL/GenBank/DDBJ databases">
        <title>Whole-genome sequencing of Saccharopolyspora endophytica KCTC 19397.</title>
        <authorList>
            <person name="Ay H."/>
            <person name="Saygin H."/>
            <person name="Sahin N."/>
        </authorList>
    </citation>
    <scope>NUCLEOTIDE SEQUENCE [LARGE SCALE GENOMIC DNA]</scope>
    <source>
        <strain evidence="2 3">KCTC 19397</strain>
    </source>
</reference>
<feature type="domain" description="MOSC" evidence="1">
    <location>
        <begin position="1"/>
        <end position="32"/>
    </location>
</feature>
<gene>
    <name evidence="2" type="ORF">KBO27_05605</name>
</gene>
<dbReference type="Proteomes" id="UP000674084">
    <property type="component" value="Unassembled WGS sequence"/>
</dbReference>
<dbReference type="InterPro" id="IPR005302">
    <property type="entry name" value="MoCF_Sase_C"/>
</dbReference>
<name>A0ABS5DAS8_9PSEU</name>